<dbReference type="InterPro" id="IPR002678">
    <property type="entry name" value="DUF34/NIF3"/>
</dbReference>
<feature type="binding site" evidence="4">
    <location>
        <position position="66"/>
    </location>
    <ligand>
        <name>a divalent metal cation</name>
        <dbReference type="ChEBI" id="CHEBI:60240"/>
        <label>1</label>
    </ligand>
</feature>
<reference evidence="5 6" key="1">
    <citation type="submission" date="2019-12" db="EMBL/GenBank/DDBJ databases">
        <title>Defluviitalea raffinosedens, isolated from a biogas fermenter, genome sequencing and characterization.</title>
        <authorList>
            <person name="Rettenmaier R."/>
            <person name="Schneider M."/>
            <person name="Neuhaus K."/>
            <person name="Liebl W."/>
            <person name="Zverlov V."/>
        </authorList>
    </citation>
    <scope>NUCLEOTIDE SEQUENCE [LARGE SCALE GENOMIC DNA]</scope>
    <source>
        <strain evidence="5 6">249c-K6</strain>
    </source>
</reference>
<dbReference type="OrthoDB" id="9792792at2"/>
<comment type="similarity">
    <text evidence="1">Belongs to the GTP cyclohydrolase I type 2/NIF3 family.</text>
</comment>
<evidence type="ECO:0000313" key="5">
    <source>
        <dbReference type="EMBL" id="KAE9636996.1"/>
    </source>
</evidence>
<name>A0A7C8LGI6_9FIRM</name>
<comment type="caution">
    <text evidence="5">The sequence shown here is derived from an EMBL/GenBank/DDBJ whole genome shotgun (WGS) entry which is preliminary data.</text>
</comment>
<dbReference type="EMBL" id="WSLF01000001">
    <property type="protein sequence ID" value="KAE9636996.1"/>
    <property type="molecule type" value="Genomic_DNA"/>
</dbReference>
<proteinExistence type="inferred from homology"/>
<dbReference type="Proteomes" id="UP000483018">
    <property type="component" value="Unassembled WGS sequence"/>
</dbReference>
<feature type="binding site" evidence="4">
    <location>
        <position position="105"/>
    </location>
    <ligand>
        <name>a divalent metal cation</name>
        <dbReference type="ChEBI" id="CHEBI:60240"/>
        <label>1</label>
    </ligand>
</feature>
<feature type="binding site" evidence="4">
    <location>
        <position position="231"/>
    </location>
    <ligand>
        <name>a divalent metal cation</name>
        <dbReference type="ChEBI" id="CHEBI:60240"/>
        <label>1</label>
    </ligand>
</feature>
<gene>
    <name evidence="5" type="ORF">GND95_00770</name>
</gene>
<keyword evidence="3 4" id="KW-0479">Metal-binding</keyword>
<evidence type="ECO:0000256" key="3">
    <source>
        <dbReference type="ARBA" id="ARBA00022723"/>
    </source>
</evidence>
<evidence type="ECO:0000256" key="4">
    <source>
        <dbReference type="PIRSR" id="PIRSR602678-1"/>
    </source>
</evidence>
<evidence type="ECO:0000256" key="2">
    <source>
        <dbReference type="ARBA" id="ARBA00022112"/>
    </source>
</evidence>
<dbReference type="Pfam" id="PF01784">
    <property type="entry name" value="DUF34_NIF3"/>
    <property type="match status" value="1"/>
</dbReference>
<evidence type="ECO:0000256" key="1">
    <source>
        <dbReference type="ARBA" id="ARBA00006964"/>
    </source>
</evidence>
<feature type="binding site" evidence="4">
    <location>
        <position position="67"/>
    </location>
    <ligand>
        <name>a divalent metal cation</name>
        <dbReference type="ChEBI" id="CHEBI:60240"/>
        <label>1</label>
    </ligand>
</feature>
<keyword evidence="6" id="KW-1185">Reference proteome</keyword>
<protein>
    <recommendedName>
        <fullName evidence="2">GTP cyclohydrolase 1 type 2 homolog</fullName>
    </recommendedName>
</protein>
<dbReference type="SUPFAM" id="SSF102705">
    <property type="entry name" value="NIF3 (NGG1p interacting factor 3)-like"/>
    <property type="match status" value="1"/>
</dbReference>
<dbReference type="FunFam" id="3.40.1390.30:FF:000001">
    <property type="entry name" value="GTP cyclohydrolase 1 type 2"/>
    <property type="match status" value="1"/>
</dbReference>
<dbReference type="RefSeq" id="WP_158738913.1">
    <property type="nucleotide sequence ID" value="NZ_JAFBEP010000004.1"/>
</dbReference>
<evidence type="ECO:0000313" key="6">
    <source>
        <dbReference type="Proteomes" id="UP000483018"/>
    </source>
</evidence>
<dbReference type="NCBIfam" id="TIGR00486">
    <property type="entry name" value="YbgI_SA1388"/>
    <property type="match status" value="1"/>
</dbReference>
<dbReference type="PANTHER" id="PTHR13799">
    <property type="entry name" value="NGG1 INTERACTING FACTOR 3"/>
    <property type="match status" value="1"/>
</dbReference>
<feature type="binding site" evidence="4">
    <location>
        <position position="235"/>
    </location>
    <ligand>
        <name>a divalent metal cation</name>
        <dbReference type="ChEBI" id="CHEBI:60240"/>
        <label>1</label>
    </ligand>
</feature>
<organism evidence="5 6">
    <name type="scientific">Defluviitalea raffinosedens</name>
    <dbReference type="NCBI Taxonomy" id="1450156"/>
    <lineage>
        <taxon>Bacteria</taxon>
        <taxon>Bacillati</taxon>
        <taxon>Bacillota</taxon>
        <taxon>Clostridia</taxon>
        <taxon>Lachnospirales</taxon>
        <taxon>Defluviitaleaceae</taxon>
        <taxon>Defluviitalea</taxon>
    </lineage>
</organism>
<dbReference type="InterPro" id="IPR036069">
    <property type="entry name" value="DUF34/NIF3_sf"/>
</dbReference>
<dbReference type="GO" id="GO:0046872">
    <property type="term" value="F:metal ion binding"/>
    <property type="evidence" value="ECO:0007669"/>
    <property type="project" value="UniProtKB-KW"/>
</dbReference>
<dbReference type="Gene3D" id="3.40.1390.30">
    <property type="entry name" value="NIF3 (NGG1p interacting factor 3)-like"/>
    <property type="match status" value="2"/>
</dbReference>
<dbReference type="PANTHER" id="PTHR13799:SF14">
    <property type="entry name" value="GTP CYCLOHYDROLASE 1 TYPE 2 HOMOLOG"/>
    <property type="match status" value="1"/>
</dbReference>
<dbReference type="AlphaFoldDB" id="A0A7C8LGI6"/>
<accession>A0A7C8LGI6</accession>
<dbReference type="GO" id="GO:0005737">
    <property type="term" value="C:cytoplasm"/>
    <property type="evidence" value="ECO:0007669"/>
    <property type="project" value="TreeGrafter"/>
</dbReference>
<sequence length="272" mass="30415">MSLTCKKIIEELNKLAPEYLAEEWDNVGLMIGDMDQEVKRILIALDAIPEVVNEAIAEKADLVITHHPFIFKPLKNIRKDHILGKCIYDLIQNNISVYSAHTNLDIAFGGTNDVLAQILELENISILSELEFKGQDIEAKYGMGRIGTLKRSYTLDEFAKFVQDKLKLPNIRIVGASNHLVNKVALTTGSGMSYLQDAVNKKADVFITGDVKFHDAQRALQMGISLIDAGHYGTENLIVPVIKEHLEKMQKPDHALEILISKVNGEPFRVNI</sequence>